<proteinExistence type="predicted"/>
<reference evidence="1" key="1">
    <citation type="submission" date="2022-05" db="EMBL/GenBank/DDBJ databases">
        <title>The Musa troglodytarum L. genome provides insights into the mechanism of non-climacteric behaviour and enrichment of carotenoids.</title>
        <authorList>
            <person name="Wang J."/>
        </authorList>
    </citation>
    <scope>NUCLEOTIDE SEQUENCE</scope>
    <source>
        <tissue evidence="1">Leaf</tissue>
    </source>
</reference>
<evidence type="ECO:0000313" key="1">
    <source>
        <dbReference type="EMBL" id="URE36481.1"/>
    </source>
</evidence>
<dbReference type="Proteomes" id="UP001055439">
    <property type="component" value="Chromosome 8"/>
</dbReference>
<name>A0A9E7HN51_9LILI</name>
<protein>
    <submittedName>
        <fullName evidence="1">Uncharacterized protein</fullName>
    </submittedName>
</protein>
<dbReference type="AlphaFoldDB" id="A0A9E7HN51"/>
<evidence type="ECO:0000313" key="2">
    <source>
        <dbReference type="Proteomes" id="UP001055439"/>
    </source>
</evidence>
<dbReference type="EMBL" id="CP097510">
    <property type="protein sequence ID" value="URE36481.1"/>
    <property type="molecule type" value="Genomic_DNA"/>
</dbReference>
<gene>
    <name evidence="1" type="ORF">MUK42_15761</name>
</gene>
<accession>A0A9E7HN51</accession>
<organism evidence="1 2">
    <name type="scientific">Musa troglodytarum</name>
    <name type="common">fe'i banana</name>
    <dbReference type="NCBI Taxonomy" id="320322"/>
    <lineage>
        <taxon>Eukaryota</taxon>
        <taxon>Viridiplantae</taxon>
        <taxon>Streptophyta</taxon>
        <taxon>Embryophyta</taxon>
        <taxon>Tracheophyta</taxon>
        <taxon>Spermatophyta</taxon>
        <taxon>Magnoliopsida</taxon>
        <taxon>Liliopsida</taxon>
        <taxon>Zingiberales</taxon>
        <taxon>Musaceae</taxon>
        <taxon>Musa</taxon>
    </lineage>
</organism>
<keyword evidence="2" id="KW-1185">Reference proteome</keyword>
<dbReference type="OrthoDB" id="5421723at2759"/>
<sequence>MMRTAAGVGRSAAREAIADLGCAAMHRSRLMSVGFDH</sequence>